<evidence type="ECO:0000256" key="3">
    <source>
        <dbReference type="ARBA" id="ARBA00022917"/>
    </source>
</evidence>
<dbReference type="OrthoDB" id="2019491at2759"/>
<dbReference type="InterPro" id="IPR000352">
    <property type="entry name" value="Pep_chain_release_fac_I"/>
</dbReference>
<sequence>MRWKSAVVRASGIVVSHVRREAGPFVSASSSSSMGSTSLMTMMMMMMMMVRRRCFQPSPLTVELPGFVVRGLPFSSRGSGGEGSEEGLDVGGPPEGFEYSKVLKRVEKLVAKYNQLLEKANAQSGDVGQIHEEIGKLHPTVERVERLEELRAEHGSVSDIASDAAEDEEMKSMAREEVASLEHEILGLEFEIVKDVVPKPQETSRELLLEIRAGTGGEEAALFALDLLQMYQKFAQRKGWRFEVLRQDESEHGGYREVIVEISGEECYSQMQFESGIHRVQRVPKTEAGGRVHTSASSVAVMPQATEVELNVKDSDLKVETYRSGGAGGQHVNTTDSAVRITHLPSQVSVAIQDDRSQHKNRAKAMKILLAKLYEEEMRKRNAVLAEKRKSQIGSGDRSERIRTYNFPQGRVTDHRVNVTLHSLDQVLAGVDLDVFVEALERQWVLDYLENDEGDED</sequence>
<reference evidence="5 6" key="1">
    <citation type="submission" date="2018-07" db="EMBL/GenBank/DDBJ databases">
        <title>The complete nuclear genome of the prasinophyte Chloropicon primus (CCMP1205).</title>
        <authorList>
            <person name="Pombert J.-F."/>
            <person name="Otis C."/>
            <person name="Turmel M."/>
            <person name="Lemieux C."/>
        </authorList>
    </citation>
    <scope>NUCLEOTIDE SEQUENCE [LARGE SCALE GENOMIC DNA]</scope>
    <source>
        <strain evidence="5 6">CCMP1205</strain>
    </source>
</reference>
<keyword evidence="2" id="KW-0488">Methylation</keyword>
<evidence type="ECO:0000259" key="4">
    <source>
        <dbReference type="PROSITE" id="PS00745"/>
    </source>
</evidence>
<comment type="similarity">
    <text evidence="1">Belongs to the prokaryotic/mitochondrial release factor family.</text>
</comment>
<dbReference type="AlphaFoldDB" id="A0A5B8MIC4"/>
<dbReference type="Gene3D" id="3.30.70.1660">
    <property type="match status" value="1"/>
</dbReference>
<gene>
    <name evidence="5" type="ORF">A3770_04p29060</name>
</gene>
<keyword evidence="6" id="KW-1185">Reference proteome</keyword>
<dbReference type="PANTHER" id="PTHR43804:SF7">
    <property type="entry name" value="LD18447P"/>
    <property type="match status" value="1"/>
</dbReference>
<dbReference type="Gene3D" id="3.30.160.20">
    <property type="match status" value="1"/>
</dbReference>
<evidence type="ECO:0000313" key="6">
    <source>
        <dbReference type="Proteomes" id="UP000316726"/>
    </source>
</evidence>
<evidence type="ECO:0000256" key="2">
    <source>
        <dbReference type="ARBA" id="ARBA00022481"/>
    </source>
</evidence>
<dbReference type="EMBL" id="CP031037">
    <property type="protein sequence ID" value="QDZ20388.1"/>
    <property type="molecule type" value="Genomic_DNA"/>
</dbReference>
<dbReference type="FunFam" id="3.30.160.20:FF:000004">
    <property type="entry name" value="Peptide chain release factor 1"/>
    <property type="match status" value="1"/>
</dbReference>
<dbReference type="Pfam" id="PF03462">
    <property type="entry name" value="PCRF"/>
    <property type="match status" value="1"/>
</dbReference>
<dbReference type="NCBIfam" id="NF001859">
    <property type="entry name" value="PRK00591.1"/>
    <property type="match status" value="1"/>
</dbReference>
<dbReference type="Pfam" id="PF00472">
    <property type="entry name" value="RF-1"/>
    <property type="match status" value="1"/>
</dbReference>
<dbReference type="GO" id="GO:0003747">
    <property type="term" value="F:translation release factor activity"/>
    <property type="evidence" value="ECO:0007669"/>
    <property type="project" value="InterPro"/>
</dbReference>
<dbReference type="PROSITE" id="PS00745">
    <property type="entry name" value="RF_PROK_I"/>
    <property type="match status" value="1"/>
</dbReference>
<dbReference type="PANTHER" id="PTHR43804">
    <property type="entry name" value="LD18447P"/>
    <property type="match status" value="1"/>
</dbReference>
<name>A0A5B8MIC4_9CHLO</name>
<dbReference type="Gene3D" id="6.10.140.1950">
    <property type="match status" value="1"/>
</dbReference>
<proteinExistence type="inferred from homology"/>
<dbReference type="InterPro" id="IPR005139">
    <property type="entry name" value="PCRF"/>
</dbReference>
<dbReference type="Proteomes" id="UP000316726">
    <property type="component" value="Chromosome 4"/>
</dbReference>
<dbReference type="SMART" id="SM00937">
    <property type="entry name" value="PCRF"/>
    <property type="match status" value="1"/>
</dbReference>
<organism evidence="5 6">
    <name type="scientific">Chloropicon primus</name>
    <dbReference type="NCBI Taxonomy" id="1764295"/>
    <lineage>
        <taxon>Eukaryota</taxon>
        <taxon>Viridiplantae</taxon>
        <taxon>Chlorophyta</taxon>
        <taxon>Chloropicophyceae</taxon>
        <taxon>Chloropicales</taxon>
        <taxon>Chloropicaceae</taxon>
        <taxon>Chloropicon</taxon>
    </lineage>
</organism>
<protein>
    <submittedName>
        <fullName evidence="5">Peptide chain release factor</fullName>
    </submittedName>
</protein>
<dbReference type="SUPFAM" id="SSF75620">
    <property type="entry name" value="Release factor"/>
    <property type="match status" value="1"/>
</dbReference>
<dbReference type="InterPro" id="IPR050057">
    <property type="entry name" value="Prokaryotic/Mito_RF"/>
</dbReference>
<dbReference type="FunFam" id="3.30.70.1660:FF:000002">
    <property type="entry name" value="Peptide chain release factor 1"/>
    <property type="match status" value="1"/>
</dbReference>
<accession>A0A5B8MIC4</accession>
<dbReference type="GO" id="GO:0005737">
    <property type="term" value="C:cytoplasm"/>
    <property type="evidence" value="ECO:0007669"/>
    <property type="project" value="UniProtKB-ARBA"/>
</dbReference>
<keyword evidence="3" id="KW-0648">Protein biosynthesis</keyword>
<dbReference type="InterPro" id="IPR045853">
    <property type="entry name" value="Pep_chain_release_fac_I_sf"/>
</dbReference>
<feature type="domain" description="Prokaryotic-type class I peptide chain release factors" evidence="4">
    <location>
        <begin position="323"/>
        <end position="339"/>
    </location>
</feature>
<dbReference type="STRING" id="1764295.A0A5B8MIC4"/>
<evidence type="ECO:0000256" key="1">
    <source>
        <dbReference type="ARBA" id="ARBA00010835"/>
    </source>
</evidence>
<evidence type="ECO:0000313" key="5">
    <source>
        <dbReference type="EMBL" id="QDZ20388.1"/>
    </source>
</evidence>